<dbReference type="InterPro" id="IPR000734">
    <property type="entry name" value="TAG_lipase"/>
</dbReference>
<reference evidence="6 7" key="1">
    <citation type="journal article" date="2019" name="Sci. Rep.">
        <title>Orb-weaving spider Araneus ventricosus genome elucidates the spidroin gene catalogue.</title>
        <authorList>
            <person name="Kono N."/>
            <person name="Nakamura H."/>
            <person name="Ohtoshi R."/>
            <person name="Moran D.A.P."/>
            <person name="Shinohara A."/>
            <person name="Yoshida Y."/>
            <person name="Fujiwara M."/>
            <person name="Mori M."/>
            <person name="Tomita M."/>
            <person name="Arakawa K."/>
        </authorList>
    </citation>
    <scope>NUCLEOTIDE SEQUENCE [LARGE SCALE GENOMIC DNA]</scope>
</reference>
<dbReference type="GO" id="GO:0005615">
    <property type="term" value="C:extracellular space"/>
    <property type="evidence" value="ECO:0007669"/>
    <property type="project" value="TreeGrafter"/>
</dbReference>
<evidence type="ECO:0000256" key="3">
    <source>
        <dbReference type="ARBA" id="ARBA00022525"/>
    </source>
</evidence>
<keyword evidence="7" id="KW-1185">Reference proteome</keyword>
<accession>A0A4Y2L0F9</accession>
<evidence type="ECO:0000313" key="6">
    <source>
        <dbReference type="EMBL" id="GBN07273.1"/>
    </source>
</evidence>
<dbReference type="OrthoDB" id="6422033at2759"/>
<dbReference type="GO" id="GO:0016298">
    <property type="term" value="F:lipase activity"/>
    <property type="evidence" value="ECO:0007669"/>
    <property type="project" value="InterPro"/>
</dbReference>
<dbReference type="GO" id="GO:0016042">
    <property type="term" value="P:lipid catabolic process"/>
    <property type="evidence" value="ECO:0007669"/>
    <property type="project" value="TreeGrafter"/>
</dbReference>
<dbReference type="PANTHER" id="PTHR11610:SF178">
    <property type="entry name" value="LIPASE MEMBER H-A-LIKE PROTEIN"/>
    <property type="match status" value="1"/>
</dbReference>
<evidence type="ECO:0000256" key="2">
    <source>
        <dbReference type="ARBA" id="ARBA00010701"/>
    </source>
</evidence>
<evidence type="ECO:0000313" key="7">
    <source>
        <dbReference type="Proteomes" id="UP000499080"/>
    </source>
</evidence>
<dbReference type="Proteomes" id="UP000499080">
    <property type="component" value="Unassembled WGS sequence"/>
</dbReference>
<keyword evidence="3" id="KW-0964">Secreted</keyword>
<dbReference type="PANTHER" id="PTHR11610">
    <property type="entry name" value="LIPASE"/>
    <property type="match status" value="1"/>
</dbReference>
<name>A0A4Y2L0F9_ARAVE</name>
<dbReference type="EMBL" id="BGPR01005145">
    <property type="protein sequence ID" value="GBN07273.1"/>
    <property type="molecule type" value="Genomic_DNA"/>
</dbReference>
<organism evidence="6 7">
    <name type="scientific">Araneus ventricosus</name>
    <name type="common">Orbweaver spider</name>
    <name type="synonym">Epeira ventricosa</name>
    <dbReference type="NCBI Taxonomy" id="182803"/>
    <lineage>
        <taxon>Eukaryota</taxon>
        <taxon>Metazoa</taxon>
        <taxon>Ecdysozoa</taxon>
        <taxon>Arthropoda</taxon>
        <taxon>Chelicerata</taxon>
        <taxon>Arachnida</taxon>
        <taxon>Araneae</taxon>
        <taxon>Araneomorphae</taxon>
        <taxon>Entelegynae</taxon>
        <taxon>Araneoidea</taxon>
        <taxon>Araneidae</taxon>
        <taxon>Araneus</taxon>
    </lineage>
</organism>
<evidence type="ECO:0000256" key="1">
    <source>
        <dbReference type="ARBA" id="ARBA00004613"/>
    </source>
</evidence>
<comment type="caution">
    <text evidence="6">The sequence shown here is derived from an EMBL/GenBank/DDBJ whole genome shotgun (WGS) entry which is preliminary data.</text>
</comment>
<dbReference type="AlphaFoldDB" id="A0A4Y2L0F9"/>
<dbReference type="Pfam" id="PF00151">
    <property type="entry name" value="Lipase"/>
    <property type="match status" value="1"/>
</dbReference>
<protein>
    <recommendedName>
        <fullName evidence="5">Lipase domain-containing protein</fullName>
    </recommendedName>
</protein>
<comment type="subcellular location">
    <subcellularLocation>
        <location evidence="1">Secreted</location>
    </subcellularLocation>
</comment>
<comment type="similarity">
    <text evidence="2 4">Belongs to the AB hydrolase superfamily. Lipase family.</text>
</comment>
<evidence type="ECO:0000256" key="4">
    <source>
        <dbReference type="RuleBase" id="RU004262"/>
    </source>
</evidence>
<dbReference type="InterPro" id="IPR013818">
    <property type="entry name" value="Lipase"/>
</dbReference>
<feature type="domain" description="Lipase" evidence="5">
    <location>
        <begin position="14"/>
        <end position="134"/>
    </location>
</feature>
<sequence>MTLRKHCHVNIRPSVRGLGYLDPAGHLDFYPNGGVDQPLCVKGNTYHIFKGKSIKVQTILDKVLCNHFIILEYFTYSLDDGCKFVATECESYSEFTKGQCSSGTKAEMGFYSKKIEGIPPKTKFYLTTLEYPPYCKG</sequence>
<dbReference type="SUPFAM" id="SSF53474">
    <property type="entry name" value="alpha/beta-Hydrolases"/>
    <property type="match status" value="1"/>
</dbReference>
<gene>
    <name evidence="6" type="ORF">AVEN_241524_1</name>
</gene>
<evidence type="ECO:0000259" key="5">
    <source>
        <dbReference type="Pfam" id="PF00151"/>
    </source>
</evidence>
<dbReference type="InterPro" id="IPR029058">
    <property type="entry name" value="AB_hydrolase_fold"/>
</dbReference>
<proteinExistence type="inferred from homology"/>
<dbReference type="Gene3D" id="3.40.50.1820">
    <property type="entry name" value="alpha/beta hydrolase"/>
    <property type="match status" value="1"/>
</dbReference>